<organism evidence="1 2">
    <name type="scientific">Bacteriovorax stolpii</name>
    <name type="common">Bdellovibrio stolpii</name>
    <dbReference type="NCBI Taxonomy" id="960"/>
    <lineage>
        <taxon>Bacteria</taxon>
        <taxon>Pseudomonadati</taxon>
        <taxon>Bdellovibrionota</taxon>
        <taxon>Bacteriovoracia</taxon>
        <taxon>Bacteriovoracales</taxon>
        <taxon>Bacteriovoracaceae</taxon>
        <taxon>Bacteriovorax</taxon>
    </lineage>
</organism>
<dbReference type="Pfam" id="PF14091">
    <property type="entry name" value="DUF4269"/>
    <property type="match status" value="1"/>
</dbReference>
<sequence>MNFPDFKNPGYLKEGTPRQKEAYKTLSSLKIFELLNSYSPILTGTIPIDIDLPESDLDIICSSSDLTAFAAQVKVHFGDCQRFKQSLSEINNEESVVTNFFAEGFDLEIFCQNKSTDKQNAYLHMLAEAKVIAIGGEAFKKQARLLKTKGIKTEPAFAQLLSLPGDPYQAVLDLNHLSEEKLRELVVHKVLLF</sequence>
<accession>A0A2K9NVI7</accession>
<keyword evidence="2" id="KW-1185">Reference proteome</keyword>
<evidence type="ECO:0000313" key="2">
    <source>
        <dbReference type="Proteomes" id="UP000235584"/>
    </source>
</evidence>
<gene>
    <name evidence="1" type="ORF">C0V70_15760</name>
</gene>
<protein>
    <submittedName>
        <fullName evidence="1">DUF4269 domain-containing protein</fullName>
    </submittedName>
</protein>
<dbReference type="KEGG" id="bsto:C0V70_15760"/>
<reference evidence="1 2" key="1">
    <citation type="submission" date="2018-01" db="EMBL/GenBank/DDBJ databases">
        <title>Complete genome sequence of Bacteriovorax stolpii DSM12778.</title>
        <authorList>
            <person name="Tang B."/>
            <person name="Chang J."/>
        </authorList>
    </citation>
    <scope>NUCLEOTIDE SEQUENCE [LARGE SCALE GENOMIC DNA]</scope>
    <source>
        <strain evidence="1 2">DSM 12778</strain>
    </source>
</reference>
<proteinExistence type="predicted"/>
<dbReference type="EMBL" id="CP025704">
    <property type="protein sequence ID" value="AUN99533.1"/>
    <property type="molecule type" value="Genomic_DNA"/>
</dbReference>
<dbReference type="InterPro" id="IPR025365">
    <property type="entry name" value="DUF4269"/>
</dbReference>
<dbReference type="AlphaFoldDB" id="A0A2K9NVI7"/>
<name>A0A2K9NVI7_BACTC</name>
<dbReference type="Proteomes" id="UP000235584">
    <property type="component" value="Chromosome"/>
</dbReference>
<evidence type="ECO:0000313" key="1">
    <source>
        <dbReference type="EMBL" id="AUN99533.1"/>
    </source>
</evidence>
<dbReference type="RefSeq" id="WP_102244824.1">
    <property type="nucleotide sequence ID" value="NZ_CP025704.1"/>
</dbReference>